<evidence type="ECO:0000313" key="2">
    <source>
        <dbReference type="EMBL" id="CAC5421893.1"/>
    </source>
</evidence>
<gene>
    <name evidence="2" type="ORF">MCOR_53977</name>
</gene>
<name>A0A6J8EPL7_MYTCO</name>
<evidence type="ECO:0000256" key="1">
    <source>
        <dbReference type="SAM" id="MobiDB-lite"/>
    </source>
</evidence>
<evidence type="ECO:0000313" key="3">
    <source>
        <dbReference type="Proteomes" id="UP000507470"/>
    </source>
</evidence>
<organism evidence="2 3">
    <name type="scientific">Mytilus coruscus</name>
    <name type="common">Sea mussel</name>
    <dbReference type="NCBI Taxonomy" id="42192"/>
    <lineage>
        <taxon>Eukaryota</taxon>
        <taxon>Metazoa</taxon>
        <taxon>Spiralia</taxon>
        <taxon>Lophotrochozoa</taxon>
        <taxon>Mollusca</taxon>
        <taxon>Bivalvia</taxon>
        <taxon>Autobranchia</taxon>
        <taxon>Pteriomorphia</taxon>
        <taxon>Mytilida</taxon>
        <taxon>Mytiloidea</taxon>
        <taxon>Mytilidae</taxon>
        <taxon>Mytilinae</taxon>
        <taxon>Mytilus</taxon>
    </lineage>
</organism>
<accession>A0A6J8EPL7</accession>
<dbReference type="Proteomes" id="UP000507470">
    <property type="component" value="Unassembled WGS sequence"/>
</dbReference>
<dbReference type="Gene3D" id="2.60.120.260">
    <property type="entry name" value="Galactose-binding domain-like"/>
    <property type="match status" value="1"/>
</dbReference>
<dbReference type="SUPFAM" id="SSF49785">
    <property type="entry name" value="Galactose-binding domain-like"/>
    <property type="match status" value="1"/>
</dbReference>
<reference evidence="2 3" key="1">
    <citation type="submission" date="2020-06" db="EMBL/GenBank/DDBJ databases">
        <authorList>
            <person name="Li R."/>
            <person name="Bekaert M."/>
        </authorList>
    </citation>
    <scope>NUCLEOTIDE SEQUENCE [LARGE SCALE GENOMIC DNA]</scope>
    <source>
        <strain evidence="3">wild</strain>
    </source>
</reference>
<dbReference type="OrthoDB" id="6133365at2759"/>
<dbReference type="InterPro" id="IPR008979">
    <property type="entry name" value="Galactose-bd-like_sf"/>
</dbReference>
<evidence type="ECO:0008006" key="4">
    <source>
        <dbReference type="Google" id="ProtNLM"/>
    </source>
</evidence>
<feature type="compositionally biased region" description="Polar residues" evidence="1">
    <location>
        <begin position="19"/>
        <end position="29"/>
    </location>
</feature>
<protein>
    <recommendedName>
        <fullName evidence="4">Fucolectin tachylectin-4 pentraxin-1 domain-containing protein</fullName>
    </recommendedName>
</protein>
<keyword evidence="3" id="KW-1185">Reference proteome</keyword>
<proteinExistence type="predicted"/>
<sequence>MYDLSKFVLRFFLTENLTPSGKASQSSQIDIARPQNAIDPPESNDFDFNKCTHTYIDNKPAWWMFEFSFEFAFITDITIYYREGFSRRMDGFKLYVTNTSTIPPVDHLCYTDPDPGLPNITQTIPCYELGKYIIYYDDKGSRENPTRYDGPVVELCYVAINGCQKSLWGSTCEKFCAENCIERNCYPGNGSCVWGCNAENCLNDICNTDTAVCTVGCKERRTGTYCNKYNIAYDGFVTQVPSGSKDAGLVNDGIETTCSKTTGHNVTFQVELKEKSIVTGMYIILAGMLLKNT</sequence>
<feature type="region of interest" description="Disordered" evidence="1">
    <location>
        <begin position="19"/>
        <end position="44"/>
    </location>
</feature>
<dbReference type="AlphaFoldDB" id="A0A6J8EPL7"/>
<dbReference type="EMBL" id="CACVKT020009442">
    <property type="protein sequence ID" value="CAC5421893.1"/>
    <property type="molecule type" value="Genomic_DNA"/>
</dbReference>